<evidence type="ECO:0000256" key="9">
    <source>
        <dbReference type="SAM" id="Phobius"/>
    </source>
</evidence>
<evidence type="ECO:0000313" key="12">
    <source>
        <dbReference type="WBParaSite" id="Pan_g23560.t1"/>
    </source>
</evidence>
<dbReference type="Proteomes" id="UP000492821">
    <property type="component" value="Unassembled WGS sequence"/>
</dbReference>
<organism evidence="11 12">
    <name type="scientific">Panagrellus redivivus</name>
    <name type="common">Microworm</name>
    <dbReference type="NCBI Taxonomy" id="6233"/>
    <lineage>
        <taxon>Eukaryota</taxon>
        <taxon>Metazoa</taxon>
        <taxon>Ecdysozoa</taxon>
        <taxon>Nematoda</taxon>
        <taxon>Chromadorea</taxon>
        <taxon>Rhabditida</taxon>
        <taxon>Tylenchina</taxon>
        <taxon>Panagrolaimomorpha</taxon>
        <taxon>Panagrolaimoidea</taxon>
        <taxon>Panagrolaimidae</taxon>
        <taxon>Panagrellus</taxon>
    </lineage>
</organism>
<dbReference type="GO" id="GO:0008511">
    <property type="term" value="F:sodium:potassium:chloride symporter activity"/>
    <property type="evidence" value="ECO:0007669"/>
    <property type="project" value="TreeGrafter"/>
</dbReference>
<feature type="transmembrane region" description="Helical" evidence="9">
    <location>
        <begin position="321"/>
        <end position="341"/>
    </location>
</feature>
<proteinExistence type="inferred from homology"/>
<dbReference type="InterPro" id="IPR004842">
    <property type="entry name" value="SLC12A_fam"/>
</dbReference>
<evidence type="ECO:0000256" key="6">
    <source>
        <dbReference type="ARBA" id="ARBA00022989"/>
    </source>
</evidence>
<keyword evidence="7 9" id="KW-0472">Membrane</keyword>
<keyword evidence="5 9" id="KW-0812">Transmembrane</keyword>
<evidence type="ECO:0000256" key="2">
    <source>
        <dbReference type="ARBA" id="ARBA00010593"/>
    </source>
</evidence>
<comment type="subcellular location">
    <subcellularLocation>
        <location evidence="1">Membrane</location>
        <topology evidence="1">Multi-pass membrane protein</topology>
    </subcellularLocation>
</comment>
<evidence type="ECO:0000256" key="1">
    <source>
        <dbReference type="ARBA" id="ARBA00004141"/>
    </source>
</evidence>
<comment type="similarity">
    <text evidence="2">Belongs to the SLC12A transporter family.</text>
</comment>
<feature type="transmembrane region" description="Helical" evidence="9">
    <location>
        <begin position="353"/>
        <end position="375"/>
    </location>
</feature>
<evidence type="ECO:0000259" key="10">
    <source>
        <dbReference type="Pfam" id="PF00324"/>
    </source>
</evidence>
<dbReference type="GO" id="GO:0055078">
    <property type="term" value="P:sodium ion homeostasis"/>
    <property type="evidence" value="ECO:0007669"/>
    <property type="project" value="TreeGrafter"/>
</dbReference>
<dbReference type="WBParaSite" id="Pan_g23560.t1">
    <property type="protein sequence ID" value="Pan_g23560.t1"/>
    <property type="gene ID" value="Pan_g23560"/>
</dbReference>
<dbReference type="FunFam" id="1.20.1740.10:FF:000013">
    <property type="entry name" value="Solute carrier family 12 member"/>
    <property type="match status" value="1"/>
</dbReference>
<dbReference type="InterPro" id="IPR004841">
    <property type="entry name" value="AA-permease/SLC12A_dom"/>
</dbReference>
<sequence length="461" mass="50225">MSADDFKYNQRTVTSLSGASDYASKTMERPPKIDFYTNSNLARPSIVELMRGGTDGVRDDTEHAIGRYEDAHAEIVQLHMKPEKGSKKKDERSIESGNKVHPIDEKSLPKAENENATKFGWIEGVLVRCIANIFGVMLYLRMAWVAGQAGILFGTLIVLLGSLVTLITTLSMSAICTNGMVKGGGVYYLISRSLGPEFGGSIGILFSLANAFGAAMYIVGLAETVISRLNEWGFSLIDGGVNDVRILGLVVCALLVVIIFVGLGFEAKMQVVLLFVVLGSIIDFYVGSFFRPNGEKQAMGVTGFKSPTFFENLYPDYRNGYNFFSVFSIYFPAATGIMAGANISGDLKNPASAIPKGTIIAITLTTIVYISFIWITGCTVVRDANGLDVPVLLNSTILANFDNKDWSSEVFAALFGAPQQYYAKPDCISDNSCKYGLMNYFQVVELISAIYGKMQRSSQLL</sequence>
<evidence type="ECO:0000256" key="5">
    <source>
        <dbReference type="ARBA" id="ARBA00022692"/>
    </source>
</evidence>
<dbReference type="PANTHER" id="PTHR11827:SF103">
    <property type="entry name" value="SODIUM CHLORIDE COTRANSPORTER 69, ISOFORM E"/>
    <property type="match status" value="1"/>
</dbReference>
<dbReference type="GO" id="GO:0055075">
    <property type="term" value="P:potassium ion homeostasis"/>
    <property type="evidence" value="ECO:0007669"/>
    <property type="project" value="TreeGrafter"/>
</dbReference>
<keyword evidence="4" id="KW-0813">Transport</keyword>
<evidence type="ECO:0000256" key="3">
    <source>
        <dbReference type="ARBA" id="ARBA00019359"/>
    </source>
</evidence>
<evidence type="ECO:0000256" key="4">
    <source>
        <dbReference type="ARBA" id="ARBA00022448"/>
    </source>
</evidence>
<feature type="transmembrane region" description="Helical" evidence="9">
    <location>
        <begin position="246"/>
        <end position="265"/>
    </location>
</feature>
<evidence type="ECO:0000256" key="8">
    <source>
        <dbReference type="SAM" id="MobiDB-lite"/>
    </source>
</evidence>
<dbReference type="PANTHER" id="PTHR11827">
    <property type="entry name" value="SOLUTE CARRIER FAMILY 12, CATION COTRANSPORTERS"/>
    <property type="match status" value="1"/>
</dbReference>
<evidence type="ECO:0000256" key="7">
    <source>
        <dbReference type="ARBA" id="ARBA00023136"/>
    </source>
</evidence>
<feature type="transmembrane region" description="Helical" evidence="9">
    <location>
        <begin position="272"/>
        <end position="290"/>
    </location>
</feature>
<dbReference type="GO" id="GO:0055064">
    <property type="term" value="P:chloride ion homeostasis"/>
    <property type="evidence" value="ECO:0007669"/>
    <property type="project" value="TreeGrafter"/>
</dbReference>
<dbReference type="GO" id="GO:1990573">
    <property type="term" value="P:potassium ion import across plasma membrane"/>
    <property type="evidence" value="ECO:0007669"/>
    <property type="project" value="TreeGrafter"/>
</dbReference>
<dbReference type="Pfam" id="PF00324">
    <property type="entry name" value="AA_permease"/>
    <property type="match status" value="1"/>
</dbReference>
<keyword evidence="6 9" id="KW-1133">Transmembrane helix</keyword>
<protein>
    <recommendedName>
        <fullName evidence="3">Solute carrier family 12 member 9</fullName>
    </recommendedName>
</protein>
<feature type="domain" description="Amino acid permease/ SLC12A" evidence="10">
    <location>
        <begin position="124"/>
        <end position="388"/>
    </location>
</feature>
<feature type="transmembrane region" description="Helical" evidence="9">
    <location>
        <begin position="202"/>
        <end position="226"/>
    </location>
</feature>
<name>A0A7E4VP44_PANRE</name>
<dbReference type="GO" id="GO:0016020">
    <property type="term" value="C:membrane"/>
    <property type="evidence" value="ECO:0007669"/>
    <property type="project" value="UniProtKB-SubCell"/>
</dbReference>
<feature type="transmembrane region" description="Helical" evidence="9">
    <location>
        <begin position="150"/>
        <end position="181"/>
    </location>
</feature>
<feature type="region of interest" description="Disordered" evidence="8">
    <location>
        <begin position="1"/>
        <end position="35"/>
    </location>
</feature>
<feature type="region of interest" description="Disordered" evidence="8">
    <location>
        <begin position="80"/>
        <end position="104"/>
    </location>
</feature>
<dbReference type="GO" id="GO:0006884">
    <property type="term" value="P:cell volume homeostasis"/>
    <property type="evidence" value="ECO:0007669"/>
    <property type="project" value="TreeGrafter"/>
</dbReference>
<reference evidence="11" key="1">
    <citation type="journal article" date="2013" name="Genetics">
        <title>The draft genome and transcriptome of Panagrellus redivivus are shaped by the harsh demands of a free-living lifestyle.</title>
        <authorList>
            <person name="Srinivasan J."/>
            <person name="Dillman A.R."/>
            <person name="Macchietto M.G."/>
            <person name="Heikkinen L."/>
            <person name="Lakso M."/>
            <person name="Fracchia K.M."/>
            <person name="Antoshechkin I."/>
            <person name="Mortazavi A."/>
            <person name="Wong G."/>
            <person name="Sternberg P.W."/>
        </authorList>
    </citation>
    <scope>NUCLEOTIDE SEQUENCE [LARGE SCALE GENOMIC DNA]</scope>
    <source>
        <strain evidence="11">MT8872</strain>
    </source>
</reference>
<keyword evidence="11" id="KW-1185">Reference proteome</keyword>
<reference evidence="12" key="2">
    <citation type="submission" date="2020-10" db="UniProtKB">
        <authorList>
            <consortium name="WormBaseParasite"/>
        </authorList>
    </citation>
    <scope>IDENTIFICATION</scope>
</reference>
<dbReference type="Gene3D" id="1.20.1740.10">
    <property type="entry name" value="Amino acid/polyamine transporter I"/>
    <property type="match status" value="1"/>
</dbReference>
<feature type="compositionally biased region" description="Polar residues" evidence="8">
    <location>
        <begin position="9"/>
        <end position="18"/>
    </location>
</feature>
<feature type="compositionally biased region" description="Basic and acidic residues" evidence="8">
    <location>
        <begin position="80"/>
        <end position="94"/>
    </location>
</feature>
<dbReference type="AlphaFoldDB" id="A0A7E4VP44"/>
<evidence type="ECO:0000313" key="11">
    <source>
        <dbReference type="Proteomes" id="UP000492821"/>
    </source>
</evidence>
<accession>A0A7E4VP44</accession>